<dbReference type="InterPro" id="IPR040976">
    <property type="entry name" value="Pkinase_fungal"/>
</dbReference>
<evidence type="ECO:0000259" key="2">
    <source>
        <dbReference type="Pfam" id="PF17667"/>
    </source>
</evidence>
<dbReference type="AlphaFoldDB" id="A0A9W8J6E8"/>
<dbReference type="InterPro" id="IPR011009">
    <property type="entry name" value="Kinase-like_dom_sf"/>
</dbReference>
<dbReference type="PROSITE" id="PS00109">
    <property type="entry name" value="PROTEIN_KINASE_TYR"/>
    <property type="match status" value="1"/>
</dbReference>
<dbReference type="GO" id="GO:0004672">
    <property type="term" value="F:protein kinase activity"/>
    <property type="evidence" value="ECO:0007669"/>
    <property type="project" value="InterPro"/>
</dbReference>
<feature type="non-terminal residue" evidence="3">
    <location>
        <position position="1"/>
    </location>
</feature>
<feature type="domain" description="Fungal-type protein kinase" evidence="2">
    <location>
        <begin position="326"/>
        <end position="475"/>
    </location>
</feature>
<reference evidence="3" key="1">
    <citation type="submission" date="2022-06" db="EMBL/GenBank/DDBJ databases">
        <title>Genome Sequence of Candolleomyces eurysporus.</title>
        <authorList>
            <person name="Buettner E."/>
        </authorList>
    </citation>
    <scope>NUCLEOTIDE SEQUENCE</scope>
    <source>
        <strain evidence="3">VTCC 930004</strain>
    </source>
</reference>
<dbReference type="OrthoDB" id="5569250at2759"/>
<keyword evidence="4" id="KW-1185">Reference proteome</keyword>
<evidence type="ECO:0000313" key="4">
    <source>
        <dbReference type="Proteomes" id="UP001140091"/>
    </source>
</evidence>
<feature type="compositionally biased region" description="Basic and acidic residues" evidence="1">
    <location>
        <begin position="794"/>
        <end position="808"/>
    </location>
</feature>
<dbReference type="Pfam" id="PF17667">
    <property type="entry name" value="Pkinase_fungal"/>
    <property type="match status" value="2"/>
</dbReference>
<evidence type="ECO:0000256" key="1">
    <source>
        <dbReference type="SAM" id="MobiDB-lite"/>
    </source>
</evidence>
<protein>
    <recommendedName>
        <fullName evidence="2">Fungal-type protein kinase domain-containing protein</fullName>
    </recommendedName>
</protein>
<evidence type="ECO:0000313" key="3">
    <source>
        <dbReference type="EMBL" id="KAJ2925068.1"/>
    </source>
</evidence>
<comment type="caution">
    <text evidence="3">The sequence shown here is derived from an EMBL/GenBank/DDBJ whole genome shotgun (WGS) entry which is preliminary data.</text>
</comment>
<dbReference type="Proteomes" id="UP001140091">
    <property type="component" value="Unassembled WGS sequence"/>
</dbReference>
<dbReference type="EMBL" id="JANBPK010001196">
    <property type="protein sequence ID" value="KAJ2925068.1"/>
    <property type="molecule type" value="Genomic_DNA"/>
</dbReference>
<dbReference type="InterPro" id="IPR008266">
    <property type="entry name" value="Tyr_kinase_AS"/>
</dbReference>
<dbReference type="SUPFAM" id="SSF56112">
    <property type="entry name" value="Protein kinase-like (PK-like)"/>
    <property type="match status" value="1"/>
</dbReference>
<dbReference type="Gene3D" id="1.10.510.10">
    <property type="entry name" value="Transferase(Phosphotransferase) domain 1"/>
    <property type="match status" value="1"/>
</dbReference>
<sequence length="855" mass="94122">MDSDALDEAIVQAQLLVPGDSVENSPVGRAETSLSFPIPSIQPAAAPPTISTVANVDSITLNPPVTPSQRPLSSPTRHVAFTSPMSPGPITPLQSIVDVFLDKPSGSHAVEGTAEQGDIDGTSPITPEIQAVRDACSATIQTFSETQDSSTPYKPTTHAANGTENAAAMAALVLKELDEVVVTDDKWVKRLYRGLVSSTDIKKFLRTSGKFKNKRWIGIPEVVELERQIYAPICEIANSILENVAPAGIARVRKAVDTHSAHFMHETLGPTPTSRFTSPDIVIEASGPSFSVPPGRALGYGNSASFFDGKREAEADKLSDHLGQLGNYARQLFSPFRQTFIQQPNRRFVRCLIITEQHVRLFHFDRSGAQYTPYFNYHDHPHVFVRLILGLSSTDERVLGLDDSIQWTIGPEGVKTGGTLSTIGPDNSTVKYQLIMDSKPFIRHSIRGRGTTCWPVRDSTGNQFLVKESYEDRRAQTRDYRGNVGVFGANIFNNRIAIRIVLKAYGASIDKFTSAKQLFSAFRDAIAAHQKLVGKGLIHRDICLSNILLGLAGANPGYRGILIDLDMAIGPERPITSICKEFRTGSPLFYSLTILMALQMEKKLVPAHDYLDDLESLFYIFCYLVFMYTANGQLTTKNIVQELFISTWSNVHGPESTAWSTKHSFLTMGMVELHASASMDQSWRLAGCWDLFVEFRRYMAGLVSKKISETHLPAKNKPDANGNIANRFSTILSEVNIQYAHILGLFDAALKRAEEAEALEPLSNQLPLSEPQAGPSTIPPPQIPSPPPLHHTRSNRDKLLFTDPEPAKVRSKRRSEGVLLDESRAEPLGPKRSRKHSCGPSTLSQSPTPMIVEED</sequence>
<feature type="region of interest" description="Disordered" evidence="1">
    <location>
        <begin position="766"/>
        <end position="855"/>
    </location>
</feature>
<proteinExistence type="predicted"/>
<organism evidence="3 4">
    <name type="scientific">Candolleomyces eurysporus</name>
    <dbReference type="NCBI Taxonomy" id="2828524"/>
    <lineage>
        <taxon>Eukaryota</taxon>
        <taxon>Fungi</taxon>
        <taxon>Dikarya</taxon>
        <taxon>Basidiomycota</taxon>
        <taxon>Agaricomycotina</taxon>
        <taxon>Agaricomycetes</taxon>
        <taxon>Agaricomycetidae</taxon>
        <taxon>Agaricales</taxon>
        <taxon>Agaricineae</taxon>
        <taxon>Psathyrellaceae</taxon>
        <taxon>Candolleomyces</taxon>
    </lineage>
</organism>
<feature type="domain" description="Fungal-type protein kinase" evidence="2">
    <location>
        <begin position="492"/>
        <end position="624"/>
    </location>
</feature>
<feature type="compositionally biased region" description="Pro residues" evidence="1">
    <location>
        <begin position="777"/>
        <end position="789"/>
    </location>
</feature>
<accession>A0A9W8J6E8</accession>
<feature type="compositionally biased region" description="Polar residues" evidence="1">
    <location>
        <begin position="839"/>
        <end position="848"/>
    </location>
</feature>
<dbReference type="PANTHER" id="PTHR38248">
    <property type="entry name" value="FUNK1 6"/>
    <property type="match status" value="1"/>
</dbReference>
<dbReference type="PANTHER" id="PTHR38248:SF2">
    <property type="entry name" value="FUNK1 11"/>
    <property type="match status" value="1"/>
</dbReference>
<gene>
    <name evidence="3" type="ORF">H1R20_g12047</name>
</gene>
<name>A0A9W8J6E8_9AGAR</name>